<sequence length="98" mass="11903">IPHNLFILYKMEIMKKGDDGRQHNRQSKDFKEIWNTQSEMKIDDFKWDKMFHKWDDPENCSQNRNHKTCAICDMIKKGEQVNHLRAKSDPKHEKKEET</sequence>
<protein>
    <submittedName>
        <fullName evidence="1">Uncharacterized protein</fullName>
    </submittedName>
</protein>
<dbReference type="AlphaFoldDB" id="A0A0F9MVB4"/>
<dbReference type="EMBL" id="LAZR01005046">
    <property type="protein sequence ID" value="KKN03317.1"/>
    <property type="molecule type" value="Genomic_DNA"/>
</dbReference>
<organism evidence="1">
    <name type="scientific">marine sediment metagenome</name>
    <dbReference type="NCBI Taxonomy" id="412755"/>
    <lineage>
        <taxon>unclassified sequences</taxon>
        <taxon>metagenomes</taxon>
        <taxon>ecological metagenomes</taxon>
    </lineage>
</organism>
<proteinExistence type="predicted"/>
<feature type="non-terminal residue" evidence="1">
    <location>
        <position position="1"/>
    </location>
</feature>
<gene>
    <name evidence="1" type="ORF">LCGC14_1108820</name>
</gene>
<reference evidence="1" key="1">
    <citation type="journal article" date="2015" name="Nature">
        <title>Complex archaea that bridge the gap between prokaryotes and eukaryotes.</title>
        <authorList>
            <person name="Spang A."/>
            <person name="Saw J.H."/>
            <person name="Jorgensen S.L."/>
            <person name="Zaremba-Niedzwiedzka K."/>
            <person name="Martijn J."/>
            <person name="Lind A.E."/>
            <person name="van Eijk R."/>
            <person name="Schleper C."/>
            <person name="Guy L."/>
            <person name="Ettema T.J."/>
        </authorList>
    </citation>
    <scope>NUCLEOTIDE SEQUENCE</scope>
</reference>
<comment type="caution">
    <text evidence="1">The sequence shown here is derived from an EMBL/GenBank/DDBJ whole genome shotgun (WGS) entry which is preliminary data.</text>
</comment>
<name>A0A0F9MVB4_9ZZZZ</name>
<evidence type="ECO:0000313" key="1">
    <source>
        <dbReference type="EMBL" id="KKN03317.1"/>
    </source>
</evidence>
<accession>A0A0F9MVB4</accession>